<dbReference type="GO" id="GO:1990281">
    <property type="term" value="C:efflux pump complex"/>
    <property type="evidence" value="ECO:0007669"/>
    <property type="project" value="TreeGrafter"/>
</dbReference>
<organism evidence="4 5">
    <name type="scientific">Haematospirillum jordaniae</name>
    <dbReference type="NCBI Taxonomy" id="1549855"/>
    <lineage>
        <taxon>Bacteria</taxon>
        <taxon>Pseudomonadati</taxon>
        <taxon>Pseudomonadota</taxon>
        <taxon>Alphaproteobacteria</taxon>
        <taxon>Rhodospirillales</taxon>
        <taxon>Novispirillaceae</taxon>
        <taxon>Haematospirillum</taxon>
    </lineage>
</organism>
<dbReference type="EMBL" id="CP014527">
    <property type="protein sequence ID" value="AMW35916.1"/>
    <property type="molecule type" value="Genomic_DNA"/>
</dbReference>
<dbReference type="GO" id="GO:0015562">
    <property type="term" value="F:efflux transmembrane transporter activity"/>
    <property type="evidence" value="ECO:0007669"/>
    <property type="project" value="TreeGrafter"/>
</dbReference>
<sequence>MRLLFWRDQLVDEDPGRVVLLATDRPVQRRRRWPYMVSGTAVLLVAGLVALYVLSSRAASTLAVSPEGLTIATATTGPFTEFIPLRGRILPRETVYLDLVQEGRVEEIFQRAGDYVEVGAPLVRTSNPTLELSISTQESNAINHLDQQMSLRLSLSQALGNAEAELKEATYRVEQLQRTYTMQKQLSERGVSPAAKEKSLGEDLAYWTALSEIRSRALERTKLQAEEIERSISETSRRLDETIHTARSQLDALTLRAPITGYLTHLDVSLGQHLTAGQSVGQIDNNEGFKVEAQLDEFYLDRVRIGQRVLGSIGGADVVLTVTRISPRITEGKFKVEADFASSVSLPGVTRGQAITGRLELAQQNDSILTIPLGAFWETTGGNWVFVVDGSTATRRTIKAGRRTVDAVEVLEGLTEGERIITSSYQGFDNYRNLTLN</sequence>
<dbReference type="Proteomes" id="UP000076066">
    <property type="component" value="Plasmid unnamed 2"/>
</dbReference>
<protein>
    <recommendedName>
        <fullName evidence="3">Multidrug resistance protein MdtA-like C-terminal permuted SH3 domain-containing protein</fullName>
    </recommendedName>
</protein>
<keyword evidence="5" id="KW-1185">Reference proteome</keyword>
<keyword evidence="4" id="KW-0614">Plasmid</keyword>
<dbReference type="AlphaFoldDB" id="A0A143DH11"/>
<dbReference type="GeneID" id="53317705"/>
<dbReference type="NCBIfam" id="TIGR01730">
    <property type="entry name" value="RND_mfp"/>
    <property type="match status" value="1"/>
</dbReference>
<keyword evidence="2" id="KW-0472">Membrane</keyword>
<dbReference type="Gene3D" id="2.40.50.100">
    <property type="match status" value="1"/>
</dbReference>
<dbReference type="InterPro" id="IPR006143">
    <property type="entry name" value="RND_pump_MFP"/>
</dbReference>
<evidence type="ECO:0000256" key="2">
    <source>
        <dbReference type="SAM" id="Phobius"/>
    </source>
</evidence>
<dbReference type="RefSeq" id="WP_066137325.1">
    <property type="nucleotide sequence ID" value="NZ_CP014527.1"/>
</dbReference>
<evidence type="ECO:0000313" key="4">
    <source>
        <dbReference type="EMBL" id="AMW35916.1"/>
    </source>
</evidence>
<accession>A0A143DH11</accession>
<dbReference type="OrthoDB" id="1957187at2"/>
<proteinExistence type="inferred from homology"/>
<keyword evidence="2" id="KW-1133">Transmembrane helix</keyword>
<gene>
    <name evidence="4" type="ORF">AY555_11175</name>
</gene>
<dbReference type="Pfam" id="PF25967">
    <property type="entry name" value="RND-MFP_C"/>
    <property type="match status" value="1"/>
</dbReference>
<keyword evidence="2" id="KW-0812">Transmembrane</keyword>
<name>A0A143DH11_9PROT</name>
<evidence type="ECO:0000313" key="5">
    <source>
        <dbReference type="Proteomes" id="UP000076066"/>
    </source>
</evidence>
<evidence type="ECO:0000259" key="3">
    <source>
        <dbReference type="Pfam" id="PF25967"/>
    </source>
</evidence>
<dbReference type="Gene3D" id="2.40.30.170">
    <property type="match status" value="1"/>
</dbReference>
<dbReference type="Gene3D" id="1.10.287.470">
    <property type="entry name" value="Helix hairpin bin"/>
    <property type="match status" value="1"/>
</dbReference>
<geneLocation type="plasmid" evidence="4 5">
    <name>unnamed 2</name>
</geneLocation>
<comment type="similarity">
    <text evidence="1">Belongs to the membrane fusion protein (MFP) (TC 8.A.1) family.</text>
</comment>
<feature type="domain" description="Multidrug resistance protein MdtA-like C-terminal permuted SH3" evidence="3">
    <location>
        <begin position="369"/>
        <end position="426"/>
    </location>
</feature>
<evidence type="ECO:0000256" key="1">
    <source>
        <dbReference type="ARBA" id="ARBA00009477"/>
    </source>
</evidence>
<dbReference type="PANTHER" id="PTHR30469">
    <property type="entry name" value="MULTIDRUG RESISTANCE PROTEIN MDTA"/>
    <property type="match status" value="1"/>
</dbReference>
<dbReference type="Gene3D" id="2.40.420.20">
    <property type="match status" value="1"/>
</dbReference>
<dbReference type="InterPro" id="IPR058627">
    <property type="entry name" value="MdtA-like_C"/>
</dbReference>
<reference evidence="4 5" key="1">
    <citation type="submission" date="2016-02" db="EMBL/GenBank/DDBJ databases">
        <title>Complete Genome of H5569, the type strain of the newly described species Haematospirillium jordaniae.</title>
        <authorList>
            <person name="Nicholson A.C."/>
            <person name="Humrighouse B.W."/>
            <person name="Loparov V."/>
            <person name="McQuiston J.R."/>
        </authorList>
    </citation>
    <scope>NUCLEOTIDE SEQUENCE [LARGE SCALE GENOMIC DNA]</scope>
    <source>
        <strain evidence="4 5">H5569</strain>
        <plasmid evidence="5">Plasmid unnamed 2</plasmid>
    </source>
</reference>
<dbReference type="KEGG" id="hjo:AY555_11175"/>
<feature type="transmembrane region" description="Helical" evidence="2">
    <location>
        <begin position="35"/>
        <end position="54"/>
    </location>
</feature>